<evidence type="ECO:0000256" key="2">
    <source>
        <dbReference type="ARBA" id="ARBA00022741"/>
    </source>
</evidence>
<keyword evidence="1" id="KW-0808">Transferase</keyword>
<evidence type="ECO:0000256" key="4">
    <source>
        <dbReference type="SAM" id="MobiDB-lite"/>
    </source>
</evidence>
<name>A0A9W6Y9Y0_9STRA</name>
<dbReference type="GO" id="GO:0005634">
    <property type="term" value="C:nucleus"/>
    <property type="evidence" value="ECO:0007669"/>
    <property type="project" value="TreeGrafter"/>
</dbReference>
<dbReference type="PANTHER" id="PTHR10682">
    <property type="entry name" value="POLY A POLYMERASE"/>
    <property type="match status" value="1"/>
</dbReference>
<evidence type="ECO:0000313" key="7">
    <source>
        <dbReference type="Proteomes" id="UP001165121"/>
    </source>
</evidence>
<gene>
    <name evidence="6" type="ORF">Pfra01_002464400</name>
</gene>
<accession>A0A9W6Y9Y0</accession>
<feature type="domain" description="Poly(A) polymerase RNA-binding" evidence="5">
    <location>
        <begin position="66"/>
        <end position="142"/>
    </location>
</feature>
<sequence>MDGIPVDLLFVSLELDSVPEDIDILDDRSKHFLRVQITANNAEDFDGWFGWVESRLRHLFLRYTKDANPEGSSKCEVHTSWLFIGLGFPAPNPVATGETHDVDLTSVIRDFAYYTDQWEARHGGMDMQIDHVTRSEIPEWILDSVDDGACDAKHLRKKSLTTNSSKKKKRDECNGTPNGVDRTIAAGSPIRNSSKKTKGT</sequence>
<dbReference type="Proteomes" id="UP001165121">
    <property type="component" value="Unassembled WGS sequence"/>
</dbReference>
<dbReference type="InterPro" id="IPR011068">
    <property type="entry name" value="NuclTrfase_I-like_C"/>
</dbReference>
<evidence type="ECO:0000313" key="6">
    <source>
        <dbReference type="EMBL" id="GMF57648.1"/>
    </source>
</evidence>
<proteinExistence type="predicted"/>
<keyword evidence="3" id="KW-0067">ATP-binding</keyword>
<dbReference type="AlphaFoldDB" id="A0A9W6Y9Y0"/>
<organism evidence="6 7">
    <name type="scientific">Phytophthora fragariaefolia</name>
    <dbReference type="NCBI Taxonomy" id="1490495"/>
    <lineage>
        <taxon>Eukaryota</taxon>
        <taxon>Sar</taxon>
        <taxon>Stramenopiles</taxon>
        <taxon>Oomycota</taxon>
        <taxon>Peronosporomycetes</taxon>
        <taxon>Peronosporales</taxon>
        <taxon>Peronosporaceae</taxon>
        <taxon>Phytophthora</taxon>
    </lineage>
</organism>
<dbReference type="SUPFAM" id="SSF55003">
    <property type="entry name" value="PAP/Archaeal CCA-adding enzyme, C-terminal domain"/>
    <property type="match status" value="1"/>
</dbReference>
<feature type="region of interest" description="Disordered" evidence="4">
    <location>
        <begin position="160"/>
        <end position="200"/>
    </location>
</feature>
<dbReference type="PANTHER" id="PTHR10682:SF10">
    <property type="entry name" value="POLYNUCLEOTIDE ADENYLYLTRANSFERASE"/>
    <property type="match status" value="1"/>
</dbReference>
<dbReference type="Pfam" id="PF04926">
    <property type="entry name" value="PAP_RNA-bind"/>
    <property type="match status" value="2"/>
</dbReference>
<dbReference type="Gene3D" id="3.30.70.590">
    <property type="entry name" value="Poly(A) polymerase predicted RNA binding domain"/>
    <property type="match status" value="2"/>
</dbReference>
<feature type="compositionally biased region" description="Basic residues" evidence="4">
    <location>
        <begin position="160"/>
        <end position="169"/>
    </location>
</feature>
<dbReference type="EMBL" id="BSXT01004381">
    <property type="protein sequence ID" value="GMF57648.1"/>
    <property type="molecule type" value="Genomic_DNA"/>
</dbReference>
<dbReference type="GO" id="GO:0003723">
    <property type="term" value="F:RNA binding"/>
    <property type="evidence" value="ECO:0007669"/>
    <property type="project" value="InterPro"/>
</dbReference>
<reference evidence="6" key="1">
    <citation type="submission" date="2023-04" db="EMBL/GenBank/DDBJ databases">
        <title>Phytophthora fragariaefolia NBRC 109709.</title>
        <authorList>
            <person name="Ichikawa N."/>
            <person name="Sato H."/>
            <person name="Tonouchi N."/>
        </authorList>
    </citation>
    <scope>NUCLEOTIDE SEQUENCE</scope>
    <source>
        <strain evidence="6">NBRC 109709</strain>
    </source>
</reference>
<evidence type="ECO:0000256" key="1">
    <source>
        <dbReference type="ARBA" id="ARBA00022679"/>
    </source>
</evidence>
<dbReference type="OrthoDB" id="412748at2759"/>
<dbReference type="GO" id="GO:0031123">
    <property type="term" value="P:RNA 3'-end processing"/>
    <property type="evidence" value="ECO:0007669"/>
    <property type="project" value="InterPro"/>
</dbReference>
<comment type="caution">
    <text evidence="6">The sequence shown here is derived from an EMBL/GenBank/DDBJ whole genome shotgun (WGS) entry which is preliminary data.</text>
</comment>
<evidence type="ECO:0000256" key="3">
    <source>
        <dbReference type="ARBA" id="ARBA00022840"/>
    </source>
</evidence>
<dbReference type="GO" id="GO:1990817">
    <property type="term" value="F:poly(A) RNA polymerase activity"/>
    <property type="evidence" value="ECO:0007669"/>
    <property type="project" value="TreeGrafter"/>
</dbReference>
<feature type="domain" description="Poly(A) polymerase RNA-binding" evidence="5">
    <location>
        <begin position="30"/>
        <end position="61"/>
    </location>
</feature>
<keyword evidence="2" id="KW-0547">Nucleotide-binding</keyword>
<keyword evidence="7" id="KW-1185">Reference proteome</keyword>
<evidence type="ECO:0000259" key="5">
    <source>
        <dbReference type="Pfam" id="PF04926"/>
    </source>
</evidence>
<dbReference type="FunFam" id="3.30.70.590:FF:000015">
    <property type="entry name" value="Predicted protein"/>
    <property type="match status" value="1"/>
</dbReference>
<protein>
    <submittedName>
        <fullName evidence="6">Unnamed protein product</fullName>
    </submittedName>
</protein>
<dbReference type="GO" id="GO:0005524">
    <property type="term" value="F:ATP binding"/>
    <property type="evidence" value="ECO:0007669"/>
    <property type="project" value="UniProtKB-KW"/>
</dbReference>
<dbReference type="InterPro" id="IPR007010">
    <property type="entry name" value="PolA_pol_RNA-bd_dom"/>
</dbReference>